<sequence length="206" mass="22664">MTPYTRCMTDMQVSQSYSARAAEYTSILGSIDDMRPLDKTRIERWSEQITGSALDAGCGPGHWTDHLHKRGIEISGIDLVPEFIESARNRFPEVPFRVASLRALDVADSSLGGVLAWYSLIHLAPAELPQILAELARALKSNGHLLIGFFDGASAEPLNHVVTTAYHWSVDEMSRLLHDAGFDVLEIETRQDPGSRPHAAVSAIAR</sequence>
<dbReference type="PANTHER" id="PTHR43861:SF1">
    <property type="entry name" value="TRANS-ACONITATE 2-METHYLTRANSFERASE"/>
    <property type="match status" value="1"/>
</dbReference>
<dbReference type="InterPro" id="IPR041698">
    <property type="entry name" value="Methyltransf_25"/>
</dbReference>
<dbReference type="PANTHER" id="PTHR43861">
    <property type="entry name" value="TRANS-ACONITATE 2-METHYLTRANSFERASE-RELATED"/>
    <property type="match status" value="1"/>
</dbReference>
<accession>A0A0M4QFL5</accession>
<dbReference type="Proteomes" id="UP000062833">
    <property type="component" value="Chromosome"/>
</dbReference>
<evidence type="ECO:0000256" key="1">
    <source>
        <dbReference type="ARBA" id="ARBA00022603"/>
    </source>
</evidence>
<dbReference type="PATRIC" id="fig|656366.3.peg.1761"/>
<dbReference type="SUPFAM" id="SSF53335">
    <property type="entry name" value="S-adenosyl-L-methionine-dependent methyltransferases"/>
    <property type="match status" value="1"/>
</dbReference>
<dbReference type="AlphaFoldDB" id="A0A0M4QFL5"/>
<dbReference type="Gene3D" id="3.40.50.150">
    <property type="entry name" value="Vaccinia Virus protein VP39"/>
    <property type="match status" value="1"/>
</dbReference>
<feature type="domain" description="Methyltransferase" evidence="3">
    <location>
        <begin position="54"/>
        <end position="143"/>
    </location>
</feature>
<keyword evidence="5" id="KW-1185">Reference proteome</keyword>
<dbReference type="CDD" id="cd02440">
    <property type="entry name" value="AdoMet_MTases"/>
    <property type="match status" value="1"/>
</dbReference>
<dbReference type="OrthoDB" id="9805171at2"/>
<name>A0A0M4QFL5_9MICC</name>
<organism evidence="4 5">
    <name type="scientific">Arthrobacter alpinus</name>
    <dbReference type="NCBI Taxonomy" id="656366"/>
    <lineage>
        <taxon>Bacteria</taxon>
        <taxon>Bacillati</taxon>
        <taxon>Actinomycetota</taxon>
        <taxon>Actinomycetes</taxon>
        <taxon>Micrococcales</taxon>
        <taxon>Micrococcaceae</taxon>
        <taxon>Arthrobacter</taxon>
    </lineage>
</organism>
<dbReference type="InterPro" id="IPR029063">
    <property type="entry name" value="SAM-dependent_MTases_sf"/>
</dbReference>
<dbReference type="EMBL" id="CP012677">
    <property type="protein sequence ID" value="ALE92317.1"/>
    <property type="molecule type" value="Genomic_DNA"/>
</dbReference>
<gene>
    <name evidence="4" type="ORF">AOC05_08250</name>
</gene>
<evidence type="ECO:0000256" key="2">
    <source>
        <dbReference type="ARBA" id="ARBA00022679"/>
    </source>
</evidence>
<reference evidence="5" key="1">
    <citation type="submission" date="2015-09" db="EMBL/GenBank/DDBJ databases">
        <title>Complete genome of Arthrobacter alpinus strain R3.8.</title>
        <authorList>
            <person name="See-Too W.S."/>
            <person name="Chan K.G."/>
        </authorList>
    </citation>
    <scope>NUCLEOTIDE SEQUENCE [LARGE SCALE GENOMIC DNA]</scope>
    <source>
        <strain evidence="5">R3.8</strain>
    </source>
</reference>
<dbReference type="KEGG" id="aaq:AOC05_08250"/>
<evidence type="ECO:0000313" key="4">
    <source>
        <dbReference type="EMBL" id="ALE92317.1"/>
    </source>
</evidence>
<evidence type="ECO:0000313" key="5">
    <source>
        <dbReference type="Proteomes" id="UP000062833"/>
    </source>
</evidence>
<proteinExistence type="predicted"/>
<keyword evidence="1 4" id="KW-0489">Methyltransferase</keyword>
<protein>
    <submittedName>
        <fullName evidence="4">SAM-dependent methyltransferase</fullName>
    </submittedName>
</protein>
<dbReference type="GO" id="GO:0008168">
    <property type="term" value="F:methyltransferase activity"/>
    <property type="evidence" value="ECO:0007669"/>
    <property type="project" value="UniProtKB-KW"/>
</dbReference>
<dbReference type="GO" id="GO:0032259">
    <property type="term" value="P:methylation"/>
    <property type="evidence" value="ECO:0007669"/>
    <property type="project" value="UniProtKB-KW"/>
</dbReference>
<keyword evidence="2 4" id="KW-0808">Transferase</keyword>
<evidence type="ECO:0000259" key="3">
    <source>
        <dbReference type="Pfam" id="PF13649"/>
    </source>
</evidence>
<dbReference type="Pfam" id="PF13649">
    <property type="entry name" value="Methyltransf_25"/>
    <property type="match status" value="1"/>
</dbReference>